<dbReference type="InterPro" id="IPR013977">
    <property type="entry name" value="GcvT_C"/>
</dbReference>
<evidence type="ECO:0000313" key="6">
    <source>
        <dbReference type="Proteomes" id="UP001597391"/>
    </source>
</evidence>
<feature type="domain" description="GCVT N-terminal" evidence="3">
    <location>
        <begin position="37"/>
        <end position="146"/>
    </location>
</feature>
<gene>
    <name evidence="5" type="ORF">ACFSYH_05220</name>
</gene>
<dbReference type="PANTHER" id="PTHR22602">
    <property type="entry name" value="TRANSFERASE CAF17, MITOCHONDRIAL-RELATED"/>
    <property type="match status" value="1"/>
</dbReference>
<dbReference type="InterPro" id="IPR045179">
    <property type="entry name" value="YgfZ/GcvT"/>
</dbReference>
<proteinExistence type="predicted"/>
<comment type="caution">
    <text evidence="5">The sequence shown here is derived from an EMBL/GenBank/DDBJ whole genome shotgun (WGS) entry which is preliminary data.</text>
</comment>
<evidence type="ECO:0000313" key="5">
    <source>
        <dbReference type="EMBL" id="MFD2839971.1"/>
    </source>
</evidence>
<reference evidence="6" key="1">
    <citation type="journal article" date="2019" name="Int. J. Syst. Evol. Microbiol.">
        <title>The Global Catalogue of Microorganisms (GCM) 10K type strain sequencing project: providing services to taxonomists for standard genome sequencing and annotation.</title>
        <authorList>
            <consortium name="The Broad Institute Genomics Platform"/>
            <consortium name="The Broad Institute Genome Sequencing Center for Infectious Disease"/>
            <person name="Wu L."/>
            <person name="Ma J."/>
        </authorList>
    </citation>
    <scope>NUCLEOTIDE SEQUENCE [LARGE SCALE GENOMIC DNA]</scope>
    <source>
        <strain evidence="6">KCTC 33576</strain>
    </source>
</reference>
<dbReference type="Proteomes" id="UP001597391">
    <property type="component" value="Unassembled WGS sequence"/>
</dbReference>
<sequence>MTESTVEYASPLLTRHGAVEAAGPDTGVAWHYGDPTGEQRALARGAAVVDQSHLGVVTVAGPDRLSWLHSITSAALDGLAPRTSRELFVLSPQGHIEHAAGVVDDGETTWLITERTSAAPLAAWLDRMKFMLRVEIADVTSSWAAIGEAVRAEGLPGEPVTWVDHWPDVVEGGTRYGADPSEHPGGLRPWRLVLVPRESLAAAVREREEGGWRLAGTWANEALRIEAFKPRAATEIDHKAIPHELDWLRTAVHLHKGCYRGQETIARVHNLGRPPRRLVFLHLDGSGHLLPERGAQILVGDKAVGAVTSVARHHELGPIALGVVKRSVPEDVEFTVDCDGGAISSGQEVIVPGEGVSADRPGTRGATSREARGSANLNGTMGRFL</sequence>
<keyword evidence="1" id="KW-0809">Transit peptide</keyword>
<evidence type="ECO:0000259" key="3">
    <source>
        <dbReference type="Pfam" id="PF01571"/>
    </source>
</evidence>
<accession>A0ABW5XCE5</accession>
<dbReference type="InterPro" id="IPR027266">
    <property type="entry name" value="TrmE/GcvT-like"/>
</dbReference>
<dbReference type="Gene3D" id="3.30.1360.120">
    <property type="entry name" value="Probable tRNA modification gtpase trme, domain 1"/>
    <property type="match status" value="2"/>
</dbReference>
<evidence type="ECO:0000256" key="1">
    <source>
        <dbReference type="ARBA" id="ARBA00022946"/>
    </source>
</evidence>
<feature type="region of interest" description="Disordered" evidence="2">
    <location>
        <begin position="353"/>
        <end position="385"/>
    </location>
</feature>
<dbReference type="Pfam" id="PF01571">
    <property type="entry name" value="GCV_T"/>
    <property type="match status" value="1"/>
</dbReference>
<dbReference type="NCBIfam" id="TIGR03317">
    <property type="entry name" value="ygfZ_signature"/>
    <property type="match status" value="1"/>
</dbReference>
<protein>
    <submittedName>
        <fullName evidence="5">YgfZ/GcvT domain-containing protein</fullName>
    </submittedName>
</protein>
<feature type="domain" description="Aminomethyltransferase C-terminal" evidence="4">
    <location>
        <begin position="276"/>
        <end position="342"/>
    </location>
</feature>
<dbReference type="SUPFAM" id="SSF101790">
    <property type="entry name" value="Aminomethyltransferase beta-barrel domain"/>
    <property type="match status" value="1"/>
</dbReference>
<dbReference type="EMBL" id="JBHUOP010000002">
    <property type="protein sequence ID" value="MFD2839971.1"/>
    <property type="molecule type" value="Genomic_DNA"/>
</dbReference>
<dbReference type="RefSeq" id="WP_377465585.1">
    <property type="nucleotide sequence ID" value="NZ_JBHUOP010000002.1"/>
</dbReference>
<evidence type="ECO:0000259" key="4">
    <source>
        <dbReference type="Pfam" id="PF08669"/>
    </source>
</evidence>
<keyword evidence="6" id="KW-1185">Reference proteome</keyword>
<dbReference type="PANTHER" id="PTHR22602:SF0">
    <property type="entry name" value="TRANSFERASE CAF17, MITOCHONDRIAL-RELATED"/>
    <property type="match status" value="1"/>
</dbReference>
<dbReference type="InterPro" id="IPR029043">
    <property type="entry name" value="GcvT/YgfZ_C"/>
</dbReference>
<dbReference type="PIRSF" id="PIRSF006487">
    <property type="entry name" value="GcvT"/>
    <property type="match status" value="1"/>
</dbReference>
<name>A0ABW5XCE5_9MICO</name>
<dbReference type="Pfam" id="PF08669">
    <property type="entry name" value="GCV_T_C"/>
    <property type="match status" value="1"/>
</dbReference>
<dbReference type="InterPro" id="IPR017703">
    <property type="entry name" value="YgfZ/GCV_T_CS"/>
</dbReference>
<dbReference type="SUPFAM" id="SSF103025">
    <property type="entry name" value="Folate-binding domain"/>
    <property type="match status" value="1"/>
</dbReference>
<organism evidence="5 6">
    <name type="scientific">Populibacterium corticicola</name>
    <dbReference type="NCBI Taxonomy" id="1812826"/>
    <lineage>
        <taxon>Bacteria</taxon>
        <taxon>Bacillati</taxon>
        <taxon>Actinomycetota</taxon>
        <taxon>Actinomycetes</taxon>
        <taxon>Micrococcales</taxon>
        <taxon>Jonesiaceae</taxon>
        <taxon>Populibacterium</taxon>
    </lineage>
</organism>
<evidence type="ECO:0000256" key="2">
    <source>
        <dbReference type="SAM" id="MobiDB-lite"/>
    </source>
</evidence>
<dbReference type="InterPro" id="IPR006222">
    <property type="entry name" value="GCVT_N"/>
</dbReference>